<keyword evidence="4" id="KW-0539">Nucleus</keyword>
<feature type="region of interest" description="Disordered" evidence="5">
    <location>
        <begin position="276"/>
        <end position="297"/>
    </location>
</feature>
<dbReference type="SMART" id="SM00717">
    <property type="entry name" value="SANT"/>
    <property type="match status" value="2"/>
</dbReference>
<gene>
    <name evidence="8" type="ORF">TRFO_19432</name>
</gene>
<feature type="compositionally biased region" description="Polar residues" evidence="5">
    <location>
        <begin position="236"/>
        <end position="252"/>
    </location>
</feature>
<dbReference type="PANTHER" id="PTHR46621">
    <property type="entry name" value="SNRNA-ACTIVATING PROTEIN COMPLEX SUBUNIT 4"/>
    <property type="match status" value="1"/>
</dbReference>
<dbReference type="GO" id="GO:0019185">
    <property type="term" value="C:snRNA-activating protein complex"/>
    <property type="evidence" value="ECO:0007669"/>
    <property type="project" value="TreeGrafter"/>
</dbReference>
<dbReference type="OrthoDB" id="2143914at2759"/>
<dbReference type="CDD" id="cd00167">
    <property type="entry name" value="SANT"/>
    <property type="match status" value="2"/>
</dbReference>
<dbReference type="InterPro" id="IPR001005">
    <property type="entry name" value="SANT/Myb"/>
</dbReference>
<sequence length="333" mass="38860">MESHLISSPLYEVARSYIKEELRQEKTNDGLPQQNESSEEQIVERTLYIIKCLLKEEMKPEEALETSEKENLLTNSIQKICNILRVGNRPIRKYRAKPRQISGRLQGRNWSQNEDNRLLLSIHRFGFRWYKISSFVGNSRSPSQCSQRWFRSLNPKISRSPWTSEEEEKLIALVKKYGKKNWNVVAQKLVTRNDVQCRYHYKHMNGKLSRQSYQSVSTQINSPLIMPTFPDEKLANENSTSEENSQPTSNENVNVFKCPPIFVEPPEIGTQANQEKNTLPQQDDSINKQPDNDTVNLKPNNLIDLSLDLEKPNPFNFNNLFIALAEDLFKWDW</sequence>
<feature type="domain" description="Myb-like" evidence="6">
    <location>
        <begin position="154"/>
        <end position="205"/>
    </location>
</feature>
<dbReference type="GeneID" id="94835495"/>
<dbReference type="PROSITE" id="PS51294">
    <property type="entry name" value="HTH_MYB"/>
    <property type="match status" value="1"/>
</dbReference>
<dbReference type="GO" id="GO:0042796">
    <property type="term" value="P:snRNA transcription by RNA polymerase III"/>
    <property type="evidence" value="ECO:0007669"/>
    <property type="project" value="TreeGrafter"/>
</dbReference>
<dbReference type="GO" id="GO:0001006">
    <property type="term" value="F:RNA polymerase III type 3 promoter sequence-specific DNA binding"/>
    <property type="evidence" value="ECO:0007669"/>
    <property type="project" value="TreeGrafter"/>
</dbReference>
<dbReference type="AlphaFoldDB" id="A0A1J4KNP6"/>
<evidence type="ECO:0000259" key="6">
    <source>
        <dbReference type="PROSITE" id="PS50090"/>
    </source>
</evidence>
<organism evidence="8 9">
    <name type="scientific">Tritrichomonas foetus</name>
    <dbReference type="NCBI Taxonomy" id="1144522"/>
    <lineage>
        <taxon>Eukaryota</taxon>
        <taxon>Metamonada</taxon>
        <taxon>Parabasalia</taxon>
        <taxon>Tritrichomonadida</taxon>
        <taxon>Tritrichomonadidae</taxon>
        <taxon>Tritrichomonas</taxon>
    </lineage>
</organism>
<dbReference type="VEuPathDB" id="TrichDB:TRFO_19432"/>
<keyword evidence="1" id="KW-0805">Transcription regulation</keyword>
<dbReference type="SUPFAM" id="SSF46689">
    <property type="entry name" value="Homeodomain-like"/>
    <property type="match status" value="2"/>
</dbReference>
<dbReference type="GO" id="GO:0042795">
    <property type="term" value="P:snRNA transcription by RNA polymerase II"/>
    <property type="evidence" value="ECO:0007669"/>
    <property type="project" value="TreeGrafter"/>
</dbReference>
<accession>A0A1J4KNP6</accession>
<evidence type="ECO:0000313" key="9">
    <source>
        <dbReference type="Proteomes" id="UP000179807"/>
    </source>
</evidence>
<keyword evidence="9" id="KW-1185">Reference proteome</keyword>
<dbReference type="EMBL" id="MLAK01000595">
    <property type="protein sequence ID" value="OHT11037.1"/>
    <property type="molecule type" value="Genomic_DNA"/>
</dbReference>
<keyword evidence="3" id="KW-0804">Transcription</keyword>
<feature type="domain" description="Myb-like" evidence="6">
    <location>
        <begin position="102"/>
        <end position="153"/>
    </location>
</feature>
<dbReference type="Proteomes" id="UP000179807">
    <property type="component" value="Unassembled WGS sequence"/>
</dbReference>
<evidence type="ECO:0000256" key="5">
    <source>
        <dbReference type="SAM" id="MobiDB-lite"/>
    </source>
</evidence>
<dbReference type="InterPro" id="IPR051575">
    <property type="entry name" value="Myb-like_DNA-bd"/>
</dbReference>
<dbReference type="Gene3D" id="1.10.10.60">
    <property type="entry name" value="Homeodomain-like"/>
    <property type="match status" value="2"/>
</dbReference>
<comment type="caution">
    <text evidence="8">The sequence shown here is derived from an EMBL/GenBank/DDBJ whole genome shotgun (WGS) entry which is preliminary data.</text>
</comment>
<dbReference type="RefSeq" id="XP_068364173.1">
    <property type="nucleotide sequence ID" value="XM_068500791.1"/>
</dbReference>
<evidence type="ECO:0000313" key="8">
    <source>
        <dbReference type="EMBL" id="OHT11037.1"/>
    </source>
</evidence>
<protein>
    <submittedName>
        <fullName evidence="8">Myb-like DNA-binding domain containing protein</fullName>
    </submittedName>
</protein>
<proteinExistence type="predicted"/>
<reference evidence="8" key="1">
    <citation type="submission" date="2016-10" db="EMBL/GenBank/DDBJ databases">
        <authorList>
            <person name="Benchimol M."/>
            <person name="Almeida L.G."/>
            <person name="Vasconcelos A.T."/>
            <person name="Perreira-Neves A."/>
            <person name="Rosa I.A."/>
            <person name="Tasca T."/>
            <person name="Bogo M.R."/>
            <person name="de Souza W."/>
        </authorList>
    </citation>
    <scope>NUCLEOTIDE SEQUENCE [LARGE SCALE GENOMIC DNA]</scope>
    <source>
        <strain evidence="8">K</strain>
    </source>
</reference>
<dbReference type="Pfam" id="PF00249">
    <property type="entry name" value="Myb_DNA-binding"/>
    <property type="match status" value="2"/>
</dbReference>
<name>A0A1J4KNP6_9EUKA</name>
<dbReference type="PROSITE" id="PS50090">
    <property type="entry name" value="MYB_LIKE"/>
    <property type="match status" value="2"/>
</dbReference>
<keyword evidence="2" id="KW-0238">DNA-binding</keyword>
<evidence type="ECO:0000256" key="1">
    <source>
        <dbReference type="ARBA" id="ARBA00023015"/>
    </source>
</evidence>
<evidence type="ECO:0000256" key="4">
    <source>
        <dbReference type="ARBA" id="ARBA00023242"/>
    </source>
</evidence>
<evidence type="ECO:0000256" key="3">
    <source>
        <dbReference type="ARBA" id="ARBA00023163"/>
    </source>
</evidence>
<evidence type="ECO:0000259" key="7">
    <source>
        <dbReference type="PROSITE" id="PS51294"/>
    </source>
</evidence>
<feature type="domain" description="HTH myb-type" evidence="7">
    <location>
        <begin position="154"/>
        <end position="209"/>
    </location>
</feature>
<dbReference type="InterPro" id="IPR017930">
    <property type="entry name" value="Myb_dom"/>
</dbReference>
<evidence type="ECO:0000256" key="2">
    <source>
        <dbReference type="ARBA" id="ARBA00023125"/>
    </source>
</evidence>
<feature type="region of interest" description="Disordered" evidence="5">
    <location>
        <begin position="230"/>
        <end position="252"/>
    </location>
</feature>
<dbReference type="GO" id="GO:0000978">
    <property type="term" value="F:RNA polymerase II cis-regulatory region sequence-specific DNA binding"/>
    <property type="evidence" value="ECO:0007669"/>
    <property type="project" value="TreeGrafter"/>
</dbReference>
<dbReference type="InterPro" id="IPR009057">
    <property type="entry name" value="Homeodomain-like_sf"/>
</dbReference>
<dbReference type="PANTHER" id="PTHR46621:SF1">
    <property type="entry name" value="SNRNA-ACTIVATING PROTEIN COMPLEX SUBUNIT 4"/>
    <property type="match status" value="1"/>
</dbReference>